<sequence>PGILSLFQISQSVCIKQAGRISDVGDTPYHLVQPILKRLNAKQLALLEKNSPTVTPHSDELWGGLIEKDFPDRPYNPAKLRLLPSGENAQMPKRALYQRYLSEREQFLATSADRLRKMTEKLRKQKSQNSITTVQGILADPTIRRRVPQHSASRGSYTPKPRPKTILGKAMRDVLQRLLMF</sequence>
<dbReference type="STRING" id="869754.A0A1A0HAL0"/>
<accession>A0A1A0HAL0</accession>
<dbReference type="GeneID" id="30028310"/>
<dbReference type="PANTHER" id="PTHR15141:SF76">
    <property type="entry name" value="TRANSCRIPTION ELONGATION FACTOR B POLYPEPTIDE 3"/>
    <property type="match status" value="1"/>
</dbReference>
<dbReference type="RefSeq" id="XP_018711422.1">
    <property type="nucleotide sequence ID" value="XM_018855334.1"/>
</dbReference>
<organism evidence="1 2">
    <name type="scientific">Metschnikowia bicuspidata var. bicuspidata NRRL YB-4993</name>
    <dbReference type="NCBI Taxonomy" id="869754"/>
    <lineage>
        <taxon>Eukaryota</taxon>
        <taxon>Fungi</taxon>
        <taxon>Dikarya</taxon>
        <taxon>Ascomycota</taxon>
        <taxon>Saccharomycotina</taxon>
        <taxon>Pichiomycetes</taxon>
        <taxon>Metschnikowiaceae</taxon>
        <taxon>Metschnikowia</taxon>
    </lineage>
</organism>
<reference evidence="1 2" key="1">
    <citation type="submission" date="2016-05" db="EMBL/GenBank/DDBJ databases">
        <title>Comparative genomics of biotechnologically important yeasts.</title>
        <authorList>
            <consortium name="DOE Joint Genome Institute"/>
            <person name="Riley R."/>
            <person name="Haridas S."/>
            <person name="Wolfe K.H."/>
            <person name="Lopes M.R."/>
            <person name="Hittinger C.T."/>
            <person name="Goker M."/>
            <person name="Salamov A."/>
            <person name="Wisecaver J."/>
            <person name="Long T.M."/>
            <person name="Aerts A.L."/>
            <person name="Barry K."/>
            <person name="Choi C."/>
            <person name="Clum A."/>
            <person name="Coughlan A.Y."/>
            <person name="Deshpande S."/>
            <person name="Douglass A.P."/>
            <person name="Hanson S.J."/>
            <person name="Klenk H.-P."/>
            <person name="LaButti K."/>
            <person name="Lapidus A."/>
            <person name="Lindquist E."/>
            <person name="Lipzen A."/>
            <person name="Meier-kolthoff J.P."/>
            <person name="Ohm R.A."/>
            <person name="Otillar R.P."/>
            <person name="Pangilinan J."/>
            <person name="Peng Y."/>
            <person name="Rokas A."/>
            <person name="Rosa C.A."/>
            <person name="Scheuner C."/>
            <person name="Sibirny A.A."/>
            <person name="Slot J.C."/>
            <person name="Stielow J.B."/>
            <person name="Sun H."/>
            <person name="Kurtzman C.P."/>
            <person name="Blackwell M."/>
            <person name="Grigoriev I.V."/>
            <person name="Jeffries T.W."/>
        </authorList>
    </citation>
    <scope>NUCLEOTIDE SEQUENCE [LARGE SCALE GENOMIC DNA]</scope>
    <source>
        <strain evidence="1 2">NRRL YB-4993</strain>
    </source>
</reference>
<dbReference type="InterPro" id="IPR051870">
    <property type="entry name" value="Elongin-A_domain"/>
</dbReference>
<evidence type="ECO:0000313" key="1">
    <source>
        <dbReference type="EMBL" id="OBA20912.1"/>
    </source>
</evidence>
<dbReference type="GO" id="GO:0070449">
    <property type="term" value="C:elongin complex"/>
    <property type="evidence" value="ECO:0007669"/>
    <property type="project" value="InterPro"/>
</dbReference>
<comment type="caution">
    <text evidence="1">The sequence shown here is derived from an EMBL/GenBank/DDBJ whole genome shotgun (WGS) entry which is preliminary data.</text>
</comment>
<dbReference type="Gene3D" id="6.10.250.3180">
    <property type="match status" value="1"/>
</dbReference>
<dbReference type="PANTHER" id="PTHR15141">
    <property type="entry name" value="TRANSCRIPTION ELONGATION FACTOR B POLYPEPTIDE 3"/>
    <property type="match status" value="1"/>
</dbReference>
<dbReference type="Pfam" id="PF06881">
    <property type="entry name" value="Elongin_A"/>
    <property type="match status" value="1"/>
</dbReference>
<keyword evidence="2" id="KW-1185">Reference proteome</keyword>
<protein>
    <recommendedName>
        <fullName evidence="3">Elongin-A</fullName>
    </recommendedName>
</protein>
<dbReference type="GO" id="GO:0006368">
    <property type="term" value="P:transcription elongation by RNA polymerase II"/>
    <property type="evidence" value="ECO:0007669"/>
    <property type="project" value="InterPro"/>
</dbReference>
<evidence type="ECO:0008006" key="3">
    <source>
        <dbReference type="Google" id="ProtNLM"/>
    </source>
</evidence>
<gene>
    <name evidence="1" type="ORF">METBIDRAFT_27289</name>
</gene>
<evidence type="ECO:0000313" key="2">
    <source>
        <dbReference type="Proteomes" id="UP000092555"/>
    </source>
</evidence>
<dbReference type="Proteomes" id="UP000092555">
    <property type="component" value="Unassembled WGS sequence"/>
</dbReference>
<name>A0A1A0HAL0_9ASCO</name>
<feature type="non-terminal residue" evidence="1">
    <location>
        <position position="181"/>
    </location>
</feature>
<feature type="non-terminal residue" evidence="1">
    <location>
        <position position="1"/>
    </location>
</feature>
<dbReference type="EMBL" id="LXTC01000003">
    <property type="protein sequence ID" value="OBA20912.1"/>
    <property type="molecule type" value="Genomic_DNA"/>
</dbReference>
<dbReference type="AlphaFoldDB" id="A0A1A0HAL0"/>
<dbReference type="InterPro" id="IPR010684">
    <property type="entry name" value="RNA_pol_II_trans_fac_SIII_A"/>
</dbReference>
<proteinExistence type="predicted"/>
<dbReference type="OrthoDB" id="21513at2759"/>